<dbReference type="EMBL" id="PELV01000412">
    <property type="protein sequence ID" value="RTH14277.1"/>
    <property type="molecule type" value="Genomic_DNA"/>
</dbReference>
<sequence>MEVRIVRGGRFARGAVYVGRPTRFGNPYRVEEVGSHEEAVRLYRAWFQERTKDSRFLQALENLYQRLKRENVLTLSCHCVPRPCHAEVIAEWLVERGGEEDLKVTIVKGGEHASET</sequence>
<evidence type="ECO:0000313" key="2">
    <source>
        <dbReference type="EMBL" id="RTH14277.1"/>
    </source>
</evidence>
<dbReference type="Proteomes" id="UP000287439">
    <property type="component" value="Unassembled WGS sequence"/>
</dbReference>
<dbReference type="InterPro" id="IPR025475">
    <property type="entry name" value="DUF4326"/>
</dbReference>
<comment type="caution">
    <text evidence="2">The sequence shown here is derived from an EMBL/GenBank/DDBJ whole genome shotgun (WGS) entry which is preliminary data.</text>
</comment>
<proteinExistence type="predicted"/>
<gene>
    <name evidence="2" type="ORF">CSW41_12520</name>
</gene>
<accession>A0A430RIK2</accession>
<dbReference type="RefSeq" id="WP_081454922.1">
    <property type="nucleotide sequence ID" value="NZ_PELV01000412.1"/>
</dbReference>
<name>A0A430RIK2_THESC</name>
<dbReference type="Pfam" id="PF14216">
    <property type="entry name" value="DUF4326"/>
    <property type="match status" value="1"/>
</dbReference>
<organism evidence="2 3">
    <name type="scientific">Thermus scotoductus</name>
    <dbReference type="NCBI Taxonomy" id="37636"/>
    <lineage>
        <taxon>Bacteria</taxon>
        <taxon>Thermotogati</taxon>
        <taxon>Deinococcota</taxon>
        <taxon>Deinococci</taxon>
        <taxon>Thermales</taxon>
        <taxon>Thermaceae</taxon>
        <taxon>Thermus</taxon>
    </lineage>
</organism>
<dbReference type="AlphaFoldDB" id="A0A430RIK2"/>
<feature type="domain" description="DUF4326" evidence="1">
    <location>
        <begin position="8"/>
        <end position="91"/>
    </location>
</feature>
<protein>
    <submittedName>
        <fullName evidence="2">DUF4326 domain-containing protein</fullName>
    </submittedName>
</protein>
<evidence type="ECO:0000259" key="1">
    <source>
        <dbReference type="Pfam" id="PF14216"/>
    </source>
</evidence>
<evidence type="ECO:0000313" key="3">
    <source>
        <dbReference type="Proteomes" id="UP000287439"/>
    </source>
</evidence>
<reference evidence="2 3" key="1">
    <citation type="journal article" date="2019" name="Extremophiles">
        <title>Biogeography of thermophiles and predominance of Thermus scotoductus in domestic water heaters.</title>
        <authorList>
            <person name="Wilpiszeski R.L."/>
            <person name="Zhang Z."/>
            <person name="House C.H."/>
        </authorList>
    </citation>
    <scope>NUCLEOTIDE SEQUENCE [LARGE SCALE GENOMIC DNA]</scope>
    <source>
        <strain evidence="2 3">28_S28</strain>
    </source>
</reference>